<feature type="transmembrane region" description="Helical" evidence="3">
    <location>
        <begin position="115"/>
        <end position="133"/>
    </location>
</feature>
<feature type="transmembrane region" description="Helical" evidence="3">
    <location>
        <begin position="145"/>
        <end position="167"/>
    </location>
</feature>
<evidence type="ECO:0000313" key="5">
    <source>
        <dbReference type="EMBL" id="AZN70417.1"/>
    </source>
</evidence>
<evidence type="ECO:0000256" key="2">
    <source>
        <dbReference type="ARBA" id="ARBA00034247"/>
    </source>
</evidence>
<dbReference type="SMART" id="SM00267">
    <property type="entry name" value="GGDEF"/>
    <property type="match status" value="1"/>
</dbReference>
<dbReference type="InterPro" id="IPR050469">
    <property type="entry name" value="Diguanylate_Cyclase"/>
</dbReference>
<feature type="transmembrane region" description="Helical" evidence="3">
    <location>
        <begin position="59"/>
        <end position="78"/>
    </location>
</feature>
<dbReference type="GO" id="GO:0043709">
    <property type="term" value="P:cell adhesion involved in single-species biofilm formation"/>
    <property type="evidence" value="ECO:0007669"/>
    <property type="project" value="TreeGrafter"/>
</dbReference>
<comment type="catalytic activity">
    <reaction evidence="2">
        <text>2 GTP = 3',3'-c-di-GMP + 2 diphosphate</text>
        <dbReference type="Rhea" id="RHEA:24898"/>
        <dbReference type="ChEBI" id="CHEBI:33019"/>
        <dbReference type="ChEBI" id="CHEBI:37565"/>
        <dbReference type="ChEBI" id="CHEBI:58805"/>
        <dbReference type="EC" id="2.7.7.65"/>
    </reaction>
</comment>
<dbReference type="GO" id="GO:0052621">
    <property type="term" value="F:diguanylate cyclase activity"/>
    <property type="evidence" value="ECO:0007669"/>
    <property type="project" value="UniProtKB-EC"/>
</dbReference>
<dbReference type="EMBL" id="CP032509">
    <property type="protein sequence ID" value="AZN70417.1"/>
    <property type="molecule type" value="Genomic_DNA"/>
</dbReference>
<evidence type="ECO:0000256" key="3">
    <source>
        <dbReference type="SAM" id="Phobius"/>
    </source>
</evidence>
<feature type="transmembrane region" description="Helical" evidence="3">
    <location>
        <begin position="85"/>
        <end position="103"/>
    </location>
</feature>
<keyword evidence="6" id="KW-1185">Reference proteome</keyword>
<dbReference type="NCBIfam" id="TIGR00254">
    <property type="entry name" value="GGDEF"/>
    <property type="match status" value="1"/>
</dbReference>
<protein>
    <recommendedName>
        <fullName evidence="1">diguanylate cyclase</fullName>
        <ecNumber evidence="1">2.7.7.65</ecNumber>
    </recommendedName>
</protein>
<feature type="transmembrane region" description="Helical" evidence="3">
    <location>
        <begin position="6"/>
        <end position="21"/>
    </location>
</feature>
<dbReference type="AlphaFoldDB" id="A0A3Q8XNA7"/>
<dbReference type="Gene3D" id="3.30.70.270">
    <property type="match status" value="1"/>
</dbReference>
<proteinExistence type="predicted"/>
<name>A0A3Q8XNA7_9HYPH</name>
<sequence length="410" mass="44876">MAINVALGVAIMVSFLAFGLFDRNQKPALWWFAACIAGVASGLIEYSMPPLEYTAIARFAIYACFAVCLSCISIGLWLRYLRRVPVLPITIVFMAAIVSYALISELPRGSLLRAFVYQGSYSTIALVGVAAVWRGMDRSALDRTLLAVMLLFALNFLMKPPIMVLLGGNGGLAQDYLATDYAMVSQTMMAIVTILLAFALGLRTMADILGTIQKRSDIDRLSGALTRDAFHREVSRSLWQADRERTPKALILCDLDHFKLVNDTFGHQVGDLVIAQFGALLESFRRPGDVVGRIGGEEFCILLSRCDEGTARLFAEQLRSTFESLDATGGRSAHRCTASFGVTEMRPAEAFEAAFSRVDKALYEAKSAGRNCVRLARPDIDDQDAEAGGAVEPDALQKRRSFRVVGRTQG</sequence>
<dbReference type="Proteomes" id="UP000268192">
    <property type="component" value="Chromosome"/>
</dbReference>
<dbReference type="GO" id="GO:0005886">
    <property type="term" value="C:plasma membrane"/>
    <property type="evidence" value="ECO:0007669"/>
    <property type="project" value="TreeGrafter"/>
</dbReference>
<dbReference type="CDD" id="cd01949">
    <property type="entry name" value="GGDEF"/>
    <property type="match status" value="1"/>
</dbReference>
<dbReference type="InterPro" id="IPR029787">
    <property type="entry name" value="Nucleotide_cyclase"/>
</dbReference>
<organism evidence="5 6">
    <name type="scientific">Georhizobium profundi</name>
    <dbReference type="NCBI Taxonomy" id="2341112"/>
    <lineage>
        <taxon>Bacteria</taxon>
        <taxon>Pseudomonadati</taxon>
        <taxon>Pseudomonadota</taxon>
        <taxon>Alphaproteobacteria</taxon>
        <taxon>Hyphomicrobiales</taxon>
        <taxon>Rhizobiaceae</taxon>
        <taxon>Georhizobium</taxon>
    </lineage>
</organism>
<dbReference type="InterPro" id="IPR043128">
    <property type="entry name" value="Rev_trsase/Diguanyl_cyclase"/>
</dbReference>
<dbReference type="PROSITE" id="PS50887">
    <property type="entry name" value="GGDEF"/>
    <property type="match status" value="1"/>
</dbReference>
<evidence type="ECO:0000259" key="4">
    <source>
        <dbReference type="PROSITE" id="PS50887"/>
    </source>
</evidence>
<dbReference type="PANTHER" id="PTHR45138">
    <property type="entry name" value="REGULATORY COMPONENTS OF SENSORY TRANSDUCTION SYSTEM"/>
    <property type="match status" value="1"/>
</dbReference>
<dbReference type="KEGG" id="abaw:D5400_03210"/>
<feature type="domain" description="GGDEF" evidence="4">
    <location>
        <begin position="246"/>
        <end position="378"/>
    </location>
</feature>
<evidence type="ECO:0000313" key="6">
    <source>
        <dbReference type="Proteomes" id="UP000268192"/>
    </source>
</evidence>
<gene>
    <name evidence="5" type="ORF">D5400_03210</name>
</gene>
<dbReference type="SUPFAM" id="SSF55073">
    <property type="entry name" value="Nucleotide cyclase"/>
    <property type="match status" value="1"/>
</dbReference>
<reference evidence="5 6" key="1">
    <citation type="submission" date="2018-09" db="EMBL/GenBank/DDBJ databases">
        <title>Marinorhizobium profundi gen. nov., sp. nov., isolated from a deep-sea sediment sample from the New Britain Trench and proposal of Marinorhizobiaceae fam. nov. in the order Rhizobiales of the class Alphaproteobacteria.</title>
        <authorList>
            <person name="Cao J."/>
        </authorList>
    </citation>
    <scope>NUCLEOTIDE SEQUENCE [LARGE SCALE GENOMIC DNA]</scope>
    <source>
        <strain evidence="5 6">WS11</strain>
    </source>
</reference>
<dbReference type="FunFam" id="3.30.70.270:FF:000001">
    <property type="entry name" value="Diguanylate cyclase domain protein"/>
    <property type="match status" value="1"/>
</dbReference>
<feature type="transmembrane region" description="Helical" evidence="3">
    <location>
        <begin position="28"/>
        <end position="47"/>
    </location>
</feature>
<dbReference type="EC" id="2.7.7.65" evidence="1"/>
<evidence type="ECO:0000256" key="1">
    <source>
        <dbReference type="ARBA" id="ARBA00012528"/>
    </source>
</evidence>
<dbReference type="GO" id="GO:1902201">
    <property type="term" value="P:negative regulation of bacterial-type flagellum-dependent cell motility"/>
    <property type="evidence" value="ECO:0007669"/>
    <property type="project" value="TreeGrafter"/>
</dbReference>
<dbReference type="InterPro" id="IPR000160">
    <property type="entry name" value="GGDEF_dom"/>
</dbReference>
<keyword evidence="3" id="KW-1133">Transmembrane helix</keyword>
<keyword evidence="3" id="KW-0472">Membrane</keyword>
<dbReference type="Pfam" id="PF00990">
    <property type="entry name" value="GGDEF"/>
    <property type="match status" value="1"/>
</dbReference>
<accession>A0A3Q8XNA7</accession>
<feature type="transmembrane region" description="Helical" evidence="3">
    <location>
        <begin position="187"/>
        <end position="206"/>
    </location>
</feature>
<dbReference type="PANTHER" id="PTHR45138:SF9">
    <property type="entry name" value="DIGUANYLATE CYCLASE DGCM-RELATED"/>
    <property type="match status" value="1"/>
</dbReference>
<keyword evidence="3" id="KW-0812">Transmembrane</keyword>